<comment type="caution">
    <text evidence="3">The sequence shown here is derived from an EMBL/GenBank/DDBJ whole genome shotgun (WGS) entry which is preliminary data.</text>
</comment>
<name>A0ABQ9XL36_9EUKA</name>
<dbReference type="PANTHER" id="PTHR28245:SF1">
    <property type="entry name" value="ARF3-INTERACTING PROTEIN 1"/>
    <property type="match status" value="1"/>
</dbReference>
<dbReference type="InterPro" id="IPR037516">
    <property type="entry name" value="Tripartite_DENN"/>
</dbReference>
<organism evidence="3 4">
    <name type="scientific">Blattamonas nauphoetae</name>
    <dbReference type="NCBI Taxonomy" id="2049346"/>
    <lineage>
        <taxon>Eukaryota</taxon>
        <taxon>Metamonada</taxon>
        <taxon>Preaxostyla</taxon>
        <taxon>Oxymonadida</taxon>
        <taxon>Blattamonas</taxon>
    </lineage>
</organism>
<feature type="region of interest" description="Disordered" evidence="1">
    <location>
        <begin position="231"/>
        <end position="283"/>
    </location>
</feature>
<evidence type="ECO:0000256" key="1">
    <source>
        <dbReference type="SAM" id="MobiDB-lite"/>
    </source>
</evidence>
<dbReference type="Proteomes" id="UP001281761">
    <property type="component" value="Unassembled WGS sequence"/>
</dbReference>
<evidence type="ECO:0000259" key="2">
    <source>
        <dbReference type="PROSITE" id="PS50211"/>
    </source>
</evidence>
<evidence type="ECO:0000313" key="3">
    <source>
        <dbReference type="EMBL" id="KAK2952097.1"/>
    </source>
</evidence>
<feature type="compositionally biased region" description="Low complexity" evidence="1">
    <location>
        <begin position="264"/>
        <end position="280"/>
    </location>
</feature>
<evidence type="ECO:0000313" key="4">
    <source>
        <dbReference type="Proteomes" id="UP001281761"/>
    </source>
</evidence>
<dbReference type="PANTHER" id="PTHR28245">
    <property type="entry name" value="ARF3-INTERACTING PROTEIN 1"/>
    <property type="match status" value="1"/>
</dbReference>
<sequence length="753" mass="85604">MDNCQTIIYQLDLFLLGTQIDNDFNYFFVNRTVTVSQPSQNPLTLQTPLPASNIQRETIPKSTRQFTCNVFRFSFEDENWTLCGYSTSLADMDTSHTDMHQVVVSDTIVVKYPNPSEAPPSMPSLQGGNPLPPPRAGDILSFPIHPRLDIKELSSNMVSMTTPDLTAISFEFDSELDMKDFLESISVYLDDIIAKELAEREERARKAQYRRSTWIGEAETLAAEIRTKLQQKPPVTILPPPQMPKPKSFTPSFVKPGPANANEQQSESKSSDTTSTSPQTGAKVQLRSFQFGTPKKEAHNEFGYCISAIIRKKEKKQKHYTVRSLCVLSPYYFVDHVGSLLNHILTQNYSTLTASTLHTIMLAFNSAFKQSGFINTPTYDSYLERHLFREKSPRPSTMTVNLSSLSENQPPLTLSASLPVYSYPGLIEESKLVLICRLFRMNTIDIFNAVFMGLRVIVYTPPSESINSLSSIVTSIGQMFIPVISHGALLHPRFFGYVSLAQPNFLTVPGFVAGVTQNVFEQKTDWWDVYVDTEKRRIRWSCDDVNAPDDPLVARLKKRKQWPSHDDDQALMLKILRGIERGRSTEWVEFQFHRLCESLIQLAFNARELGDETLEYAEKTKNQFRIEAFLDSTTAADCQVALKKARNERKIVNCNAEAILSQLRLDTHLSPHITHILIETLNNSVTKSEQVDELLPHFSTHVGGLDLLGSFLFHRSSHIRENARSLLEKFQRNPRGQRLFNDMNFFFQQAMNL</sequence>
<reference evidence="3 4" key="1">
    <citation type="journal article" date="2022" name="bioRxiv">
        <title>Genomics of Preaxostyla Flagellates Illuminates Evolutionary Transitions and the Path Towards Mitochondrial Loss.</title>
        <authorList>
            <person name="Novak L.V.F."/>
            <person name="Treitli S.C."/>
            <person name="Pyrih J."/>
            <person name="Halakuc P."/>
            <person name="Pipaliya S.V."/>
            <person name="Vacek V."/>
            <person name="Brzon O."/>
            <person name="Soukal P."/>
            <person name="Eme L."/>
            <person name="Dacks J.B."/>
            <person name="Karnkowska A."/>
            <person name="Elias M."/>
            <person name="Hampl V."/>
        </authorList>
    </citation>
    <scope>NUCLEOTIDE SEQUENCE [LARGE SCALE GENOMIC DNA]</scope>
    <source>
        <strain evidence="3">NAU3</strain>
        <tissue evidence="3">Gut</tissue>
    </source>
</reference>
<proteinExistence type="predicted"/>
<dbReference type="Pfam" id="PF08616">
    <property type="entry name" value="SPA"/>
    <property type="match status" value="1"/>
</dbReference>
<gene>
    <name evidence="3" type="ORF">BLNAU_12948</name>
</gene>
<feature type="domain" description="UDENN" evidence="2">
    <location>
        <begin position="223"/>
        <end position="727"/>
    </location>
</feature>
<keyword evidence="4" id="KW-1185">Reference proteome</keyword>
<accession>A0ABQ9XL36</accession>
<protein>
    <recommendedName>
        <fullName evidence="2">UDENN domain-containing protein</fullName>
    </recommendedName>
</protein>
<dbReference type="InterPro" id="IPR052809">
    <property type="entry name" value="Actin_polarity_regulatory"/>
</dbReference>
<dbReference type="EMBL" id="JARBJD010000108">
    <property type="protein sequence ID" value="KAK2952097.1"/>
    <property type="molecule type" value="Genomic_DNA"/>
</dbReference>
<dbReference type="PROSITE" id="PS50211">
    <property type="entry name" value="DENN"/>
    <property type="match status" value="1"/>
</dbReference>